<organism evidence="7 8">
    <name type="scientific">Ananas comosus</name>
    <name type="common">Pineapple</name>
    <name type="synonym">Ananas ananas</name>
    <dbReference type="NCBI Taxonomy" id="4615"/>
    <lineage>
        <taxon>Eukaryota</taxon>
        <taxon>Viridiplantae</taxon>
        <taxon>Streptophyta</taxon>
        <taxon>Embryophyta</taxon>
        <taxon>Tracheophyta</taxon>
        <taxon>Spermatophyta</taxon>
        <taxon>Magnoliopsida</taxon>
        <taxon>Liliopsida</taxon>
        <taxon>Poales</taxon>
        <taxon>Bromeliaceae</taxon>
        <taxon>Bromelioideae</taxon>
        <taxon>Ananas</taxon>
    </lineage>
</organism>
<dbReference type="Pfam" id="PF14226">
    <property type="entry name" value="DIOX_N"/>
    <property type="match status" value="1"/>
</dbReference>
<feature type="domain" description="Fe2OG dioxygenase" evidence="6">
    <location>
        <begin position="203"/>
        <end position="302"/>
    </location>
</feature>
<name>A0A199UF76_ANACO</name>
<feature type="non-terminal residue" evidence="7">
    <location>
        <position position="347"/>
    </location>
</feature>
<dbReference type="InterPro" id="IPR050231">
    <property type="entry name" value="Iron_ascorbate_oxido_reductase"/>
</dbReference>
<comment type="cofactor">
    <cofactor evidence="1">
        <name>L-ascorbate</name>
        <dbReference type="ChEBI" id="CHEBI:38290"/>
    </cofactor>
</comment>
<dbReference type="Proteomes" id="UP000092600">
    <property type="component" value="Unassembled WGS sequence"/>
</dbReference>
<keyword evidence="7" id="KW-0223">Dioxygenase</keyword>
<dbReference type="AlphaFoldDB" id="A0A199UF76"/>
<dbReference type="InterPro" id="IPR005123">
    <property type="entry name" value="Oxoglu/Fe-dep_dioxygenase_dom"/>
</dbReference>
<comment type="caution">
    <text evidence="7">The sequence shown here is derived from an EMBL/GenBank/DDBJ whole genome shotgun (WGS) entry which is preliminary data.</text>
</comment>
<gene>
    <name evidence="7" type="ORF">ACMD2_00550</name>
</gene>
<evidence type="ECO:0000256" key="3">
    <source>
        <dbReference type="ARBA" id="ARBA00023002"/>
    </source>
</evidence>
<dbReference type="InterPro" id="IPR027443">
    <property type="entry name" value="IPNS-like_sf"/>
</dbReference>
<dbReference type="InterPro" id="IPR044861">
    <property type="entry name" value="IPNS-like_FE2OG_OXY"/>
</dbReference>
<dbReference type="SUPFAM" id="SSF51197">
    <property type="entry name" value="Clavaminate synthase-like"/>
    <property type="match status" value="1"/>
</dbReference>
<protein>
    <submittedName>
        <fullName evidence="7">Gibberellin 2-beta-dioxygenase 8</fullName>
    </submittedName>
</protein>
<proteinExistence type="inferred from homology"/>
<evidence type="ECO:0000256" key="4">
    <source>
        <dbReference type="ARBA" id="ARBA00023004"/>
    </source>
</evidence>
<keyword evidence="3 5" id="KW-0560">Oxidoreductase</keyword>
<keyword evidence="4 5" id="KW-0408">Iron</keyword>
<evidence type="ECO:0000256" key="5">
    <source>
        <dbReference type="RuleBase" id="RU003682"/>
    </source>
</evidence>
<keyword evidence="2 5" id="KW-0479">Metal-binding</keyword>
<dbReference type="Pfam" id="PF03171">
    <property type="entry name" value="2OG-FeII_Oxy"/>
    <property type="match status" value="1"/>
</dbReference>
<sequence>MNNISAGTCEPPLIESYEALLLRGSESASPRTSFDGEVAEQCELPLIDLADLRRGGEARRACAGAMARAASEWGFFQVVNHGISARAFAEMRREQKLLFRAPFEAKVSSGVLNNSYRWGNPTATSVKQFLWSEAFHVSLAKIPHETCSYGYGYGYGYGDSSSLGVAVDKLAAAMSALARTLAGVLAENLGYTGNGFPVNCDDKTCFLRLNRYPPCPFASETFGLMPHTDSDFLTVLHQDHIGGLHLMKDSEWVAVAPNPDVLVVNIGDLFQAWSNDTYKSVEHKVIANKKRERYSIAYFLCPSYDSPIGSCKKPSLYKDFTFGEFREQVQDDVKRFGYKVGLPRFLL</sequence>
<comment type="similarity">
    <text evidence="5">Belongs to the iron/ascorbate-dependent oxidoreductase family.</text>
</comment>
<dbReference type="Gene3D" id="2.60.120.330">
    <property type="entry name" value="B-lactam Antibiotic, Isopenicillin N Synthase, Chain"/>
    <property type="match status" value="1"/>
</dbReference>
<accession>A0A199UF76</accession>
<dbReference type="STRING" id="4615.A0A199UF76"/>
<evidence type="ECO:0000313" key="7">
    <source>
        <dbReference type="EMBL" id="OAY63522.1"/>
    </source>
</evidence>
<evidence type="ECO:0000313" key="8">
    <source>
        <dbReference type="Proteomes" id="UP000092600"/>
    </source>
</evidence>
<evidence type="ECO:0000256" key="1">
    <source>
        <dbReference type="ARBA" id="ARBA00001961"/>
    </source>
</evidence>
<dbReference type="InterPro" id="IPR026992">
    <property type="entry name" value="DIOX_N"/>
</dbReference>
<evidence type="ECO:0000256" key="2">
    <source>
        <dbReference type="ARBA" id="ARBA00022723"/>
    </source>
</evidence>
<dbReference type="EMBL" id="LSRQ01008337">
    <property type="protein sequence ID" value="OAY63522.1"/>
    <property type="molecule type" value="Genomic_DNA"/>
</dbReference>
<evidence type="ECO:0000259" key="6">
    <source>
        <dbReference type="PROSITE" id="PS51471"/>
    </source>
</evidence>
<reference evidence="7 8" key="1">
    <citation type="journal article" date="2016" name="DNA Res.">
        <title>The draft genome of MD-2 pineapple using hybrid error correction of long reads.</title>
        <authorList>
            <person name="Redwan R.M."/>
            <person name="Saidin A."/>
            <person name="Kumar S.V."/>
        </authorList>
    </citation>
    <scope>NUCLEOTIDE SEQUENCE [LARGE SCALE GENOMIC DNA]</scope>
    <source>
        <strain evidence="8">cv. MD2</strain>
        <tissue evidence="7">Leaf</tissue>
    </source>
</reference>
<dbReference type="PROSITE" id="PS51471">
    <property type="entry name" value="FE2OG_OXY"/>
    <property type="match status" value="1"/>
</dbReference>
<dbReference type="GO" id="GO:0046872">
    <property type="term" value="F:metal ion binding"/>
    <property type="evidence" value="ECO:0007669"/>
    <property type="project" value="UniProtKB-KW"/>
</dbReference>
<dbReference type="PANTHER" id="PTHR47990">
    <property type="entry name" value="2-OXOGLUTARATE (2OG) AND FE(II)-DEPENDENT OXYGENASE SUPERFAMILY PROTEIN-RELATED"/>
    <property type="match status" value="1"/>
</dbReference>
<dbReference type="GO" id="GO:0051213">
    <property type="term" value="F:dioxygenase activity"/>
    <property type="evidence" value="ECO:0007669"/>
    <property type="project" value="UniProtKB-KW"/>
</dbReference>